<dbReference type="SUPFAM" id="SSF53300">
    <property type="entry name" value="vWA-like"/>
    <property type="match status" value="1"/>
</dbReference>
<dbReference type="Gene3D" id="3.40.50.410">
    <property type="entry name" value="von Willebrand factor, type A domain"/>
    <property type="match status" value="1"/>
</dbReference>
<gene>
    <name evidence="2" type="ORF">C7Y71_008175</name>
</gene>
<evidence type="ECO:0000259" key="1">
    <source>
        <dbReference type="PROSITE" id="PS50234"/>
    </source>
</evidence>
<dbReference type="InterPro" id="IPR002035">
    <property type="entry name" value="VWF_A"/>
</dbReference>
<dbReference type="KEGG" id="alq:C7Y71_008175"/>
<dbReference type="CDD" id="cd00198">
    <property type="entry name" value="vWFA"/>
    <property type="match status" value="1"/>
</dbReference>
<evidence type="ECO:0000313" key="2">
    <source>
        <dbReference type="EMBL" id="QFQ12998.1"/>
    </source>
</evidence>
<dbReference type="PROSITE" id="PS50234">
    <property type="entry name" value="VWFA"/>
    <property type="match status" value="1"/>
</dbReference>
<dbReference type="RefSeq" id="WP_111898066.1">
    <property type="nucleotide sequence ID" value="NZ_CP033459.1"/>
</dbReference>
<sequence>MKTKEEKTKRVFNLIIVDESGSMSIIRKQAFTGMNETLQTIRQMSEKFPNQEQRVTLVTFDSGHTTWHYDNTPAEKTQDLSWNAYNPGGGTPLYDAMGLGISKVNAQVSEDDNVLVTVITDGEENCSHEWTLKMIRTMIEKLKKQNWTFTLIGTDNLDVETMAHSFAIDEHLEFCQDVEGTEEMFRCERKSRMRFNGLVSCNMEMAPGSFFREDEEK</sequence>
<dbReference type="AlphaFoldDB" id="A0A5P8E7T1"/>
<organism evidence="2 3">
    <name type="scientific">Pseudoprevotella muciniphila</name>
    <dbReference type="NCBI Taxonomy" id="2133944"/>
    <lineage>
        <taxon>Bacteria</taxon>
        <taxon>Pseudomonadati</taxon>
        <taxon>Bacteroidota</taxon>
        <taxon>Bacteroidia</taxon>
        <taxon>Bacteroidales</taxon>
        <taxon>Prevotellaceae</taxon>
        <taxon>Pseudoprevotella</taxon>
    </lineage>
</organism>
<feature type="domain" description="VWFA" evidence="1">
    <location>
        <begin position="14"/>
        <end position="156"/>
    </location>
</feature>
<name>A0A5P8E7T1_9BACT</name>
<keyword evidence="3" id="KW-1185">Reference proteome</keyword>
<dbReference type="OrthoDB" id="9790144at2"/>
<accession>A0A5P8E7T1</accession>
<reference evidence="2 3" key="1">
    <citation type="submission" date="2018-11" db="EMBL/GenBank/DDBJ databases">
        <authorList>
            <person name="Na S.W."/>
            <person name="Baik M."/>
        </authorList>
    </citation>
    <scope>NUCLEOTIDE SEQUENCE [LARGE SCALE GENOMIC DNA]</scope>
    <source>
        <strain evidence="2 3">E39</strain>
    </source>
</reference>
<evidence type="ECO:0000313" key="3">
    <source>
        <dbReference type="Proteomes" id="UP000249375"/>
    </source>
</evidence>
<protein>
    <submittedName>
        <fullName evidence="2">VWA domain-containing protein</fullName>
    </submittedName>
</protein>
<proteinExistence type="predicted"/>
<dbReference type="Pfam" id="PF00092">
    <property type="entry name" value="VWA"/>
    <property type="match status" value="1"/>
</dbReference>
<dbReference type="Proteomes" id="UP000249375">
    <property type="component" value="Chromosome"/>
</dbReference>
<dbReference type="EMBL" id="CP033459">
    <property type="protein sequence ID" value="QFQ12998.1"/>
    <property type="molecule type" value="Genomic_DNA"/>
</dbReference>
<dbReference type="InterPro" id="IPR036465">
    <property type="entry name" value="vWFA_dom_sf"/>
</dbReference>